<evidence type="ECO:0000256" key="1">
    <source>
        <dbReference type="SAM" id="MobiDB-lite"/>
    </source>
</evidence>
<evidence type="ECO:0000313" key="2">
    <source>
        <dbReference type="EMBL" id="KZT63401.1"/>
    </source>
</evidence>
<proteinExistence type="predicted"/>
<protein>
    <submittedName>
        <fullName evidence="2">Uncharacterized protein</fullName>
    </submittedName>
</protein>
<gene>
    <name evidence="2" type="ORF">DAEQUDRAFT_733869</name>
</gene>
<feature type="region of interest" description="Disordered" evidence="1">
    <location>
        <begin position="1"/>
        <end position="23"/>
    </location>
</feature>
<dbReference type="AlphaFoldDB" id="A0A165KP71"/>
<accession>A0A165KP71</accession>
<reference evidence="2 3" key="1">
    <citation type="journal article" date="2016" name="Mol. Biol. Evol.">
        <title>Comparative Genomics of Early-Diverging Mushroom-Forming Fungi Provides Insights into the Origins of Lignocellulose Decay Capabilities.</title>
        <authorList>
            <person name="Nagy L.G."/>
            <person name="Riley R."/>
            <person name="Tritt A."/>
            <person name="Adam C."/>
            <person name="Daum C."/>
            <person name="Floudas D."/>
            <person name="Sun H."/>
            <person name="Yadav J.S."/>
            <person name="Pangilinan J."/>
            <person name="Larsson K.H."/>
            <person name="Matsuura K."/>
            <person name="Barry K."/>
            <person name="Labutti K."/>
            <person name="Kuo R."/>
            <person name="Ohm R.A."/>
            <person name="Bhattacharya S.S."/>
            <person name="Shirouzu T."/>
            <person name="Yoshinaga Y."/>
            <person name="Martin F.M."/>
            <person name="Grigoriev I.V."/>
            <person name="Hibbett D.S."/>
        </authorList>
    </citation>
    <scope>NUCLEOTIDE SEQUENCE [LARGE SCALE GENOMIC DNA]</scope>
    <source>
        <strain evidence="2 3">L-15889</strain>
    </source>
</reference>
<organism evidence="2 3">
    <name type="scientific">Daedalea quercina L-15889</name>
    <dbReference type="NCBI Taxonomy" id="1314783"/>
    <lineage>
        <taxon>Eukaryota</taxon>
        <taxon>Fungi</taxon>
        <taxon>Dikarya</taxon>
        <taxon>Basidiomycota</taxon>
        <taxon>Agaricomycotina</taxon>
        <taxon>Agaricomycetes</taxon>
        <taxon>Polyporales</taxon>
        <taxon>Fomitopsis</taxon>
    </lineage>
</organism>
<dbReference type="EMBL" id="KV429189">
    <property type="protein sequence ID" value="KZT63401.1"/>
    <property type="molecule type" value="Genomic_DNA"/>
</dbReference>
<dbReference type="Proteomes" id="UP000076727">
    <property type="component" value="Unassembled WGS sequence"/>
</dbReference>
<name>A0A165KP71_9APHY</name>
<evidence type="ECO:0000313" key="3">
    <source>
        <dbReference type="Proteomes" id="UP000076727"/>
    </source>
</evidence>
<sequence>MESFGERIGTAPAADEIPSCGTSRTVTTSWNNWEDYNWVLYPEVDAPGVSKRAINTVTGSDHHCIRDLWSPLRQNDHESATIIAHNRLCLENAGHPTQASEYRCLDGIDTSSLSELELATLPLSEWSAKVDTFLGLGSGAFDTTECAGQPCYISTLLRDSTSVFPASFAEDPQLSYVSAEDRLRTRRSNLNR</sequence>
<keyword evidence="3" id="KW-1185">Reference proteome</keyword>